<keyword evidence="3" id="KW-1185">Reference proteome</keyword>
<sequence length="108" mass="12425">MNTLIITNDSQQDHKTRWKGVYQLARLVNGNIRMTRRAAEGFKNGINLSRSNELMFRKARGCLSARNYPCECGSRLYHLLAMDKRPVCLLQDEQSALLKKISLTNNVR</sequence>
<gene>
    <name evidence="2" type="ORF">C9J18_15700</name>
    <name evidence="1" type="ORF">CTM96_12550</name>
</gene>
<organism evidence="2 4">
    <name type="scientific">Photobacterium phosphoreum</name>
    <dbReference type="NCBI Taxonomy" id="659"/>
    <lineage>
        <taxon>Bacteria</taxon>
        <taxon>Pseudomonadati</taxon>
        <taxon>Pseudomonadota</taxon>
        <taxon>Gammaproteobacteria</taxon>
        <taxon>Vibrionales</taxon>
        <taxon>Vibrionaceae</taxon>
        <taxon>Photobacterium</taxon>
    </lineage>
</organism>
<evidence type="ECO:0000313" key="3">
    <source>
        <dbReference type="Proteomes" id="UP000241405"/>
    </source>
</evidence>
<comment type="caution">
    <text evidence="2">The sequence shown here is derived from an EMBL/GenBank/DDBJ whole genome shotgun (WGS) entry which is preliminary data.</text>
</comment>
<protein>
    <submittedName>
        <fullName evidence="2">Uncharacterized protein</fullName>
    </submittedName>
</protein>
<dbReference type="Proteomes" id="UP000241405">
    <property type="component" value="Unassembled WGS sequence"/>
</dbReference>
<evidence type="ECO:0000313" key="1">
    <source>
        <dbReference type="EMBL" id="PSU24468.1"/>
    </source>
</evidence>
<name>A0A2T3JL63_PHOPO</name>
<evidence type="ECO:0000313" key="4">
    <source>
        <dbReference type="Proteomes" id="UP000241618"/>
    </source>
</evidence>
<dbReference type="Proteomes" id="UP000241618">
    <property type="component" value="Unassembled WGS sequence"/>
</dbReference>
<dbReference type="AlphaFoldDB" id="A0A2T3JL63"/>
<reference evidence="3 4" key="1">
    <citation type="submission" date="2018-03" db="EMBL/GenBank/DDBJ databases">
        <title>Whole genome sequencing of Histamine producing bacteria.</title>
        <authorList>
            <person name="Butler K."/>
        </authorList>
    </citation>
    <scope>NUCLEOTIDE SEQUENCE [LARGE SCALE GENOMIC DNA]</scope>
    <source>
        <strain evidence="2 4">FS-6.1</strain>
        <strain evidence="1 3">FS-6.2</strain>
    </source>
</reference>
<dbReference type="EMBL" id="PYMO01000012">
    <property type="protein sequence ID" value="PSU24468.1"/>
    <property type="molecule type" value="Genomic_DNA"/>
</dbReference>
<accession>A0A2T3JL63</accession>
<evidence type="ECO:0000313" key="2">
    <source>
        <dbReference type="EMBL" id="PSU49660.1"/>
    </source>
</evidence>
<dbReference type="EMBL" id="PYMP01000016">
    <property type="protein sequence ID" value="PSU49660.1"/>
    <property type="molecule type" value="Genomic_DNA"/>
</dbReference>
<proteinExistence type="predicted"/>